<dbReference type="EMBL" id="FRAV01000020">
    <property type="protein sequence ID" value="SHL58375.1"/>
    <property type="molecule type" value="Genomic_DNA"/>
</dbReference>
<dbReference type="OrthoDB" id="7437075at2"/>
<proteinExistence type="predicted"/>
<keyword evidence="2" id="KW-1185">Reference proteome</keyword>
<dbReference type="AlphaFoldDB" id="A0A1M7BTM6"/>
<protein>
    <submittedName>
        <fullName evidence="1">Uncharacterized protein</fullName>
    </submittedName>
</protein>
<dbReference type="Proteomes" id="UP000184364">
    <property type="component" value="Unassembled WGS sequence"/>
</dbReference>
<name>A0A1M7BTM6_9FLAO</name>
<reference evidence="2" key="1">
    <citation type="submission" date="2016-11" db="EMBL/GenBank/DDBJ databases">
        <authorList>
            <person name="Varghese N."/>
            <person name="Submissions S."/>
        </authorList>
    </citation>
    <scope>NUCLEOTIDE SEQUENCE [LARGE SCALE GENOMIC DNA]</scope>
    <source>
        <strain evidence="2">DSM 26899</strain>
    </source>
</reference>
<organism evidence="1 2">
    <name type="scientific">Chryseobacterium polytrichastri</name>
    <dbReference type="NCBI Taxonomy" id="1302687"/>
    <lineage>
        <taxon>Bacteria</taxon>
        <taxon>Pseudomonadati</taxon>
        <taxon>Bacteroidota</taxon>
        <taxon>Flavobacteriia</taxon>
        <taxon>Flavobacteriales</taxon>
        <taxon>Weeksellaceae</taxon>
        <taxon>Chryseobacterium group</taxon>
        <taxon>Chryseobacterium</taxon>
    </lineage>
</organism>
<dbReference type="RefSeq" id="WP_073293680.1">
    <property type="nucleotide sequence ID" value="NZ_FRAV01000020.1"/>
</dbReference>
<gene>
    <name evidence="1" type="ORF">SAMN05444267_102089</name>
</gene>
<evidence type="ECO:0000313" key="2">
    <source>
        <dbReference type="Proteomes" id="UP000184364"/>
    </source>
</evidence>
<accession>A0A1M7BTM6</accession>
<dbReference type="STRING" id="1302687.SAMN05444267_102089"/>
<evidence type="ECO:0000313" key="1">
    <source>
        <dbReference type="EMBL" id="SHL58375.1"/>
    </source>
</evidence>
<sequence length="1060" mass="123127">MNPNDFYKSIRPEYFSDSEIIFETELSREVLAHELNYISTNQKQDQFERLARLLCEKYITPNLIPQVGPTGGGDGKTDSETYPVSTSISDRWYINNQDFNGDEKWAFAISSKKEWNSKLKGDVKSIISTNRGYNKIFFVSNQKISSKKKKDIQDLLNEQYNIEVTILDGQWIEDKVLNDKLFDLIVDTLGLSNVYKSKQIIRGSRDHERLEEGNLLEKRITNSSSSADSQLVEDCLRSAILSRELEEASFSIEGKFLRALNFAKKIDSKLQMLRIYYEYSWTSIFWFSDIDKFKENFKNFISLVDEKSHIDHLELFSNLFTAGKTHFSEEDEINIIKDRLYYLLQNKINLTENSTSGLQAKTYLLLNQIMDKTFQQENCDSLFQNLSEVIKKCSNYIGYPFESILESIKVIGELHSDNSYYDDLYDILVNEQEKRTSAISSGRNFLQRAFQKYEAKLYGDTIIYLGKSIVKISRNENEFELILVLRLLGNSYRNIGLLWAANNALISAFALYIKNWYTKGVIDVKAYFIAIELCKNEILLGRIPQLLSIYELIKVLKIHKEQIGEISEDESPEFFEMAIANRFLNSEYSLDLCKLPDILNAKEMWFSADAILYILGYNDLILDQEEYNGRSDEELKNYMTRLANQPISKQFLYSTNYLNDEIISFNAKIIGVNFYLKYQKNKNLLIVSEILLAYLESFLATSLNDLVPLSEYIIINIENNSENKIFEIVESFSSKEFTIKINTFIFFDNSQRNILTEEILKFIGLIIEKNFIFKDSDIYIKKLFKKEEVLERTAIVFNHKGFIDDIFTTDPKVFLSDWYDVDKFKNYPLKLWQPIVVEKETIVNNDNLDILKNEIHHNKTNVVSIIDSSLWDKAQWNGFGFAAQGEYFVGATLHFDDFSMGKRIFEGWIKEYGATIETKLKLSIIKGVSKKNPYWYRVLITPIFEENNDGVFFLSSRFHDMEPTTPTNMLQVIDAYENLGYLPILPAGVVNDKFEADVESRIKIKNISIKDAWKISLEDIECIAILEDDDIFIPSNIKDAPILDVIKKKKINSKTEISNL</sequence>